<sequence>MGQCREPLCQVQTNCHLKGSLMHLKSPECGRRIRALPCPITRAGMKPISDRNGTHYSPAALKLRGRGYWHAFTSRQERFMMRSPPLNYSRRNADHWDGIAFLDHPCGRNTFFSLNSTFCFKFISDSGYMLDLYIAMLFFVNLINALISL</sequence>
<keyword evidence="3" id="KW-1185">Reference proteome</keyword>
<evidence type="ECO:0000313" key="2">
    <source>
        <dbReference type="EMBL" id="GIY91728.1"/>
    </source>
</evidence>
<keyword evidence="1" id="KW-1133">Transmembrane helix</keyword>
<keyword evidence="1" id="KW-0472">Membrane</keyword>
<proteinExistence type="predicted"/>
<evidence type="ECO:0000256" key="1">
    <source>
        <dbReference type="SAM" id="Phobius"/>
    </source>
</evidence>
<dbReference type="EMBL" id="BPLR01000047">
    <property type="protein sequence ID" value="GIY91728.1"/>
    <property type="molecule type" value="Genomic_DNA"/>
</dbReference>
<organism evidence="2 3">
    <name type="scientific">Caerostris extrusa</name>
    <name type="common">Bark spider</name>
    <name type="synonym">Caerostris bankana</name>
    <dbReference type="NCBI Taxonomy" id="172846"/>
    <lineage>
        <taxon>Eukaryota</taxon>
        <taxon>Metazoa</taxon>
        <taxon>Ecdysozoa</taxon>
        <taxon>Arthropoda</taxon>
        <taxon>Chelicerata</taxon>
        <taxon>Arachnida</taxon>
        <taxon>Araneae</taxon>
        <taxon>Araneomorphae</taxon>
        <taxon>Entelegynae</taxon>
        <taxon>Araneoidea</taxon>
        <taxon>Araneidae</taxon>
        <taxon>Caerostris</taxon>
    </lineage>
</organism>
<dbReference type="Proteomes" id="UP001054945">
    <property type="component" value="Unassembled WGS sequence"/>
</dbReference>
<reference evidence="2 3" key="1">
    <citation type="submission" date="2021-06" db="EMBL/GenBank/DDBJ databases">
        <title>Caerostris extrusa draft genome.</title>
        <authorList>
            <person name="Kono N."/>
            <person name="Arakawa K."/>
        </authorList>
    </citation>
    <scope>NUCLEOTIDE SEQUENCE [LARGE SCALE GENOMIC DNA]</scope>
</reference>
<keyword evidence="1" id="KW-0812">Transmembrane</keyword>
<evidence type="ECO:0000313" key="3">
    <source>
        <dbReference type="Proteomes" id="UP001054945"/>
    </source>
</evidence>
<name>A0AAV4XD43_CAEEX</name>
<accession>A0AAV4XD43</accession>
<protein>
    <submittedName>
        <fullName evidence="2">Uncharacterized protein</fullName>
    </submittedName>
</protein>
<gene>
    <name evidence="2" type="ORF">CEXT_98881</name>
</gene>
<dbReference type="AlphaFoldDB" id="A0AAV4XD43"/>
<comment type="caution">
    <text evidence="2">The sequence shown here is derived from an EMBL/GenBank/DDBJ whole genome shotgun (WGS) entry which is preliminary data.</text>
</comment>
<feature type="transmembrane region" description="Helical" evidence="1">
    <location>
        <begin position="130"/>
        <end position="147"/>
    </location>
</feature>